<dbReference type="InterPro" id="IPR020560">
    <property type="entry name" value="PRibGlycinamide_synth_C-dom"/>
</dbReference>
<dbReference type="NCBIfam" id="TIGR00877">
    <property type="entry name" value="purD"/>
    <property type="match status" value="1"/>
</dbReference>
<evidence type="ECO:0000259" key="14">
    <source>
        <dbReference type="PROSITE" id="PS50975"/>
    </source>
</evidence>
<evidence type="ECO:0000256" key="6">
    <source>
        <dbReference type="ARBA" id="ARBA00022755"/>
    </source>
</evidence>
<dbReference type="Proteomes" id="UP000236248">
    <property type="component" value="Chromosome NCAV"/>
</dbReference>
<dbReference type="SUPFAM" id="SSF51246">
    <property type="entry name" value="Rudiment single hybrid motif"/>
    <property type="match status" value="1"/>
</dbReference>
<dbReference type="KEGG" id="ncv:NCAV_1480"/>
<dbReference type="PROSITE" id="PS50975">
    <property type="entry name" value="ATP_GRASP"/>
    <property type="match status" value="1"/>
</dbReference>
<evidence type="ECO:0000256" key="8">
    <source>
        <dbReference type="ARBA" id="ARBA00023211"/>
    </source>
</evidence>
<dbReference type="AlphaFoldDB" id="A0A2K5ASL8"/>
<dbReference type="SUPFAM" id="SSF56059">
    <property type="entry name" value="Glutathione synthetase ATP-binding domain-like"/>
    <property type="match status" value="1"/>
</dbReference>
<evidence type="ECO:0000256" key="12">
    <source>
        <dbReference type="HAMAP-Rule" id="MF_00138"/>
    </source>
</evidence>
<dbReference type="HAMAP" id="MF_00138">
    <property type="entry name" value="GARS"/>
    <property type="match status" value="1"/>
</dbReference>
<dbReference type="GO" id="GO:0004637">
    <property type="term" value="F:phosphoribosylamine-glycine ligase activity"/>
    <property type="evidence" value="ECO:0007669"/>
    <property type="project" value="UniProtKB-UniRule"/>
</dbReference>
<dbReference type="UniPathway" id="UPA00074">
    <property type="reaction ID" value="UER00125"/>
</dbReference>
<keyword evidence="4" id="KW-0479">Metal-binding</keyword>
<dbReference type="Gene3D" id="3.90.600.10">
    <property type="entry name" value="Phosphoribosylglycinamide synthetase, C-terminal domain"/>
    <property type="match status" value="1"/>
</dbReference>
<dbReference type="InterPro" id="IPR013815">
    <property type="entry name" value="ATP_grasp_subdomain_1"/>
</dbReference>
<comment type="pathway">
    <text evidence="1 12">Purine metabolism; IMP biosynthesis via de novo pathway; N(1)-(5-phospho-D-ribosyl)glycinamide from 5-phospho-alpha-D-ribose 1-diphosphate: step 2/2.</text>
</comment>
<comment type="catalytic activity">
    <reaction evidence="12">
        <text>5-phospho-beta-D-ribosylamine + glycine + ATP = N(1)-(5-phospho-beta-D-ribosyl)glycinamide + ADP + phosphate + H(+)</text>
        <dbReference type="Rhea" id="RHEA:17453"/>
        <dbReference type="ChEBI" id="CHEBI:15378"/>
        <dbReference type="ChEBI" id="CHEBI:30616"/>
        <dbReference type="ChEBI" id="CHEBI:43474"/>
        <dbReference type="ChEBI" id="CHEBI:57305"/>
        <dbReference type="ChEBI" id="CHEBI:58681"/>
        <dbReference type="ChEBI" id="CHEBI:143788"/>
        <dbReference type="ChEBI" id="CHEBI:456216"/>
        <dbReference type="EC" id="6.3.4.13"/>
    </reaction>
</comment>
<dbReference type="EMBL" id="LT981265">
    <property type="protein sequence ID" value="SPC34646.1"/>
    <property type="molecule type" value="Genomic_DNA"/>
</dbReference>
<accession>A0A2K5ASL8</accession>
<dbReference type="PANTHER" id="PTHR43472:SF1">
    <property type="entry name" value="PHOSPHORIBOSYLAMINE--GLYCINE LIGASE, CHLOROPLASTIC"/>
    <property type="match status" value="1"/>
</dbReference>
<dbReference type="InterPro" id="IPR011761">
    <property type="entry name" value="ATP-grasp"/>
</dbReference>
<evidence type="ECO:0000256" key="4">
    <source>
        <dbReference type="ARBA" id="ARBA00022723"/>
    </source>
</evidence>
<keyword evidence="7 13" id="KW-0067">ATP-binding</keyword>
<evidence type="ECO:0000313" key="15">
    <source>
        <dbReference type="EMBL" id="SPC34646.1"/>
    </source>
</evidence>
<keyword evidence="16" id="KW-1185">Reference proteome</keyword>
<dbReference type="Gene3D" id="3.30.1490.20">
    <property type="entry name" value="ATP-grasp fold, A domain"/>
    <property type="match status" value="1"/>
</dbReference>
<evidence type="ECO:0000256" key="5">
    <source>
        <dbReference type="ARBA" id="ARBA00022741"/>
    </source>
</evidence>
<dbReference type="GO" id="GO:0006189">
    <property type="term" value="P:'de novo' IMP biosynthetic process"/>
    <property type="evidence" value="ECO:0007669"/>
    <property type="project" value="UniProtKB-UniRule"/>
</dbReference>
<evidence type="ECO:0000313" key="16">
    <source>
        <dbReference type="Proteomes" id="UP000236248"/>
    </source>
</evidence>
<dbReference type="Pfam" id="PF01071">
    <property type="entry name" value="GARS_A"/>
    <property type="match status" value="1"/>
</dbReference>
<evidence type="ECO:0000256" key="2">
    <source>
        <dbReference type="ARBA" id="ARBA00013255"/>
    </source>
</evidence>
<dbReference type="FunFam" id="3.30.1490.20:FF:000006">
    <property type="entry name" value="phosphoribosylamine--glycine ligase, chloroplastic-like"/>
    <property type="match status" value="1"/>
</dbReference>
<name>A0A2K5ASL8_9ARCH</name>
<dbReference type="EC" id="6.3.4.13" evidence="2 12"/>
<gene>
    <name evidence="12 15" type="primary">purD</name>
    <name evidence="15" type="ORF">NCAV_1480</name>
</gene>
<dbReference type="PANTHER" id="PTHR43472">
    <property type="entry name" value="PHOSPHORIBOSYLAMINE--GLYCINE LIGASE"/>
    <property type="match status" value="1"/>
</dbReference>
<keyword evidence="8" id="KW-0464">Manganese</keyword>
<dbReference type="Gene3D" id="3.40.50.20">
    <property type="match status" value="1"/>
</dbReference>
<dbReference type="FunFam" id="3.90.600.10:FF:000001">
    <property type="entry name" value="Trifunctional purine biosynthetic protein adenosine-3"/>
    <property type="match status" value="1"/>
</dbReference>
<comment type="similarity">
    <text evidence="9 12">Belongs to the GARS family.</text>
</comment>
<dbReference type="FunFam" id="3.30.470.20:FF:000018">
    <property type="entry name" value="Trifunctional purine biosynthetic protein adenosine-3"/>
    <property type="match status" value="1"/>
</dbReference>
<dbReference type="InterPro" id="IPR020559">
    <property type="entry name" value="PRibGlycinamide_synth_CS"/>
</dbReference>
<dbReference type="InterPro" id="IPR011054">
    <property type="entry name" value="Rudment_hybrid_motif"/>
</dbReference>
<keyword evidence="6 12" id="KW-0658">Purine biosynthesis</keyword>
<protein>
    <recommendedName>
        <fullName evidence="2 12">Phosphoribosylamine--glycine ligase</fullName>
        <ecNumber evidence="2 12">6.3.4.13</ecNumber>
    </recommendedName>
    <alternativeName>
        <fullName evidence="12">GARS</fullName>
    </alternativeName>
    <alternativeName>
        <fullName evidence="10 12">Glycinamide ribonucleotide synthetase</fullName>
    </alternativeName>
    <alternativeName>
        <fullName evidence="11 12">Phosphoribosylglycinamide synthetase</fullName>
    </alternativeName>
</protein>
<evidence type="ECO:0000256" key="1">
    <source>
        <dbReference type="ARBA" id="ARBA00005174"/>
    </source>
</evidence>
<dbReference type="InterPro" id="IPR000115">
    <property type="entry name" value="PRibGlycinamide_synth"/>
</dbReference>
<dbReference type="Pfam" id="PF02843">
    <property type="entry name" value="GARS_C"/>
    <property type="match status" value="1"/>
</dbReference>
<dbReference type="SMART" id="SM01209">
    <property type="entry name" value="GARS_A"/>
    <property type="match status" value="1"/>
</dbReference>
<dbReference type="InterPro" id="IPR020561">
    <property type="entry name" value="PRibGlycinamid_synth_ATP-grasp"/>
</dbReference>
<dbReference type="GO" id="GO:0009113">
    <property type="term" value="P:purine nucleobase biosynthetic process"/>
    <property type="evidence" value="ECO:0007669"/>
    <property type="project" value="InterPro"/>
</dbReference>
<evidence type="ECO:0000256" key="13">
    <source>
        <dbReference type="PROSITE-ProRule" id="PRU00409"/>
    </source>
</evidence>
<proteinExistence type="inferred from homology"/>
<evidence type="ECO:0000256" key="3">
    <source>
        <dbReference type="ARBA" id="ARBA00022598"/>
    </source>
</evidence>
<evidence type="ECO:0000256" key="9">
    <source>
        <dbReference type="ARBA" id="ARBA00038345"/>
    </source>
</evidence>
<sequence>MLYHCGGVKMNVLVLGSGAREHAIGWKVANSSKVEKVFFAPGNGGTRLAGYENLGIGIKEHDRLLRFAMEHECLTIVGPEEPLAMGIVDLFKGNGLRILGPSRDAARLESSKVWAKEFMKRHGIPTAEFKVFDEPEAAKDYIARSKRDDVVVKADGLAAGKGVVVCSSKAEAYNAVDMIMKDRVFGDAGNRIVLEERLYGEEVSFICMSDGKRIIPLATSQDHKRVYDNDEGPNTGGMGAYSPNPIIDGKMHEWIMRNIMQKAIDGLRHDGVEFKGFLYAGLMLVGDKAYVLEFNVRLGDPETQVILPRLRSDLIYYVEHCIDGTLDQAEDMVWDERVAVCVVLASKGYPNAYETGKVITGLDDLNSMYSNGDHLVFHAGTKVTDDGRIVTDGGRVLSIVALGSDMKEAIEKVYSAVNRVHWEGMHYRRDIGKRALRYLLNR</sequence>
<dbReference type="Gene3D" id="3.30.470.20">
    <property type="entry name" value="ATP-grasp fold, B domain"/>
    <property type="match status" value="1"/>
</dbReference>
<evidence type="ECO:0000256" key="7">
    <source>
        <dbReference type="ARBA" id="ARBA00022840"/>
    </source>
</evidence>
<dbReference type="SMART" id="SM01210">
    <property type="entry name" value="GARS_C"/>
    <property type="match status" value="1"/>
</dbReference>
<evidence type="ECO:0000256" key="10">
    <source>
        <dbReference type="ARBA" id="ARBA00042242"/>
    </source>
</evidence>
<dbReference type="InterPro" id="IPR020562">
    <property type="entry name" value="PRibGlycinamide_synth_N"/>
</dbReference>
<dbReference type="InterPro" id="IPR037123">
    <property type="entry name" value="PRibGlycinamide_synth_C_sf"/>
</dbReference>
<feature type="domain" description="ATP-grasp" evidence="14">
    <location>
        <begin position="116"/>
        <end position="323"/>
    </location>
</feature>
<reference evidence="16" key="1">
    <citation type="submission" date="2018-01" db="EMBL/GenBank/DDBJ databases">
        <authorList>
            <person name="Kerou L M."/>
        </authorList>
    </citation>
    <scope>NUCLEOTIDE SEQUENCE [LARGE SCALE GENOMIC DNA]</scope>
    <source>
        <strain evidence="16">SCU2</strain>
    </source>
</reference>
<dbReference type="GO" id="GO:0046872">
    <property type="term" value="F:metal ion binding"/>
    <property type="evidence" value="ECO:0007669"/>
    <property type="project" value="UniProtKB-KW"/>
</dbReference>
<keyword evidence="3 12" id="KW-0436">Ligase</keyword>
<dbReference type="InterPro" id="IPR016185">
    <property type="entry name" value="PreATP-grasp_dom_sf"/>
</dbReference>
<dbReference type="SUPFAM" id="SSF52440">
    <property type="entry name" value="PreATP-grasp domain"/>
    <property type="match status" value="1"/>
</dbReference>
<evidence type="ECO:0000256" key="11">
    <source>
        <dbReference type="ARBA" id="ARBA00042864"/>
    </source>
</evidence>
<dbReference type="Pfam" id="PF02844">
    <property type="entry name" value="GARS_N"/>
    <property type="match status" value="1"/>
</dbReference>
<dbReference type="GO" id="GO:0005524">
    <property type="term" value="F:ATP binding"/>
    <property type="evidence" value="ECO:0007669"/>
    <property type="project" value="UniProtKB-UniRule"/>
</dbReference>
<organism evidence="15 16">
    <name type="scientific">Candidatus Nitrosocaldus cavascurensis</name>
    <dbReference type="NCBI Taxonomy" id="2058097"/>
    <lineage>
        <taxon>Archaea</taxon>
        <taxon>Nitrososphaerota</taxon>
        <taxon>Nitrososphaeria</taxon>
        <taxon>Candidatus Nitrosocaldales</taxon>
        <taxon>Candidatus Nitrosocaldaceae</taxon>
        <taxon>Candidatus Nitrosocaldus</taxon>
    </lineage>
</organism>
<keyword evidence="5 13" id="KW-0547">Nucleotide-binding</keyword>
<dbReference type="PROSITE" id="PS00184">
    <property type="entry name" value="GARS"/>
    <property type="match status" value="1"/>
</dbReference>